<dbReference type="Pfam" id="PF13333">
    <property type="entry name" value="rve_2"/>
    <property type="match status" value="1"/>
</dbReference>
<organism evidence="2 3">
    <name type="scientific">Alteromonas gracilis</name>
    <dbReference type="NCBI Taxonomy" id="1479524"/>
    <lineage>
        <taxon>Bacteria</taxon>
        <taxon>Pseudomonadati</taxon>
        <taxon>Pseudomonadota</taxon>
        <taxon>Gammaproteobacteria</taxon>
        <taxon>Alteromonadales</taxon>
        <taxon>Alteromonadaceae</taxon>
        <taxon>Alteromonas/Salinimonas group</taxon>
        <taxon>Alteromonas</taxon>
    </lineage>
</organism>
<accession>A0ABX5CRG2</accession>
<dbReference type="Pfam" id="PF13276">
    <property type="entry name" value="HTH_21"/>
    <property type="match status" value="1"/>
</dbReference>
<protein>
    <submittedName>
        <fullName evidence="2">IS3 family transposase</fullName>
    </submittedName>
</protein>
<dbReference type="InterPro" id="IPR012337">
    <property type="entry name" value="RNaseH-like_sf"/>
</dbReference>
<name>A0ABX5CRG2_9ALTE</name>
<gene>
    <name evidence="2" type="ORF">C6Y39_03955</name>
</gene>
<dbReference type="Gene3D" id="3.30.420.10">
    <property type="entry name" value="Ribonuclease H-like superfamily/Ribonuclease H"/>
    <property type="match status" value="1"/>
</dbReference>
<evidence type="ECO:0000313" key="3">
    <source>
        <dbReference type="Proteomes" id="UP000239539"/>
    </source>
</evidence>
<dbReference type="InterPro" id="IPR048020">
    <property type="entry name" value="Transpos_IS3"/>
</dbReference>
<sequence length="293" mass="34448">MGGVSEGTKSEKFSFINERRDEFGIRYLCTQLQVSTSGFYKWLHKGLSHRQALNTELTKEIYRLYTLHKGNYGSPRIHKQLQAQGWQVNHKRVERIMREQKLVGKAAKIYRRHALPENTCNKVGNLILNHAIPPRPNQQWCGDVSYLKLNGQFIYLAVVLDMYSRKVIGWSLDRQRKVSLTIDALDMAVKSRQLCSGLIFHSDKGTEYACHDYQNHLKKCGIKPSMNRPGKMTDNIYVETFFRTFKTETYHGERFKDESHLRKTTQWYIEENYNNQRIHSSLNFKTPQQYESM</sequence>
<dbReference type="PROSITE" id="PS50994">
    <property type="entry name" value="INTEGRASE"/>
    <property type="match status" value="1"/>
</dbReference>
<dbReference type="InterPro" id="IPR001584">
    <property type="entry name" value="Integrase_cat-core"/>
</dbReference>
<proteinExistence type="predicted"/>
<dbReference type="PANTHER" id="PTHR46889:SF4">
    <property type="entry name" value="TRANSPOSASE INSO FOR INSERTION SEQUENCE ELEMENT IS911B-RELATED"/>
    <property type="match status" value="1"/>
</dbReference>
<comment type="caution">
    <text evidence="2">The sequence shown here is derived from an EMBL/GenBank/DDBJ whole genome shotgun (WGS) entry which is preliminary data.</text>
</comment>
<dbReference type="InterPro" id="IPR036397">
    <property type="entry name" value="RNaseH_sf"/>
</dbReference>
<dbReference type="InterPro" id="IPR050900">
    <property type="entry name" value="Transposase_IS3/IS150/IS904"/>
</dbReference>
<dbReference type="Proteomes" id="UP000239539">
    <property type="component" value="Unassembled WGS sequence"/>
</dbReference>
<evidence type="ECO:0000313" key="2">
    <source>
        <dbReference type="EMBL" id="PRO70159.1"/>
    </source>
</evidence>
<feature type="domain" description="Integrase catalytic" evidence="1">
    <location>
        <begin position="132"/>
        <end position="293"/>
    </location>
</feature>
<dbReference type="InterPro" id="IPR025948">
    <property type="entry name" value="HTH-like_dom"/>
</dbReference>
<dbReference type="SUPFAM" id="SSF53098">
    <property type="entry name" value="Ribonuclease H-like"/>
    <property type="match status" value="1"/>
</dbReference>
<dbReference type="NCBIfam" id="NF033516">
    <property type="entry name" value="transpos_IS3"/>
    <property type="match status" value="1"/>
</dbReference>
<keyword evidence="3" id="KW-1185">Reference proteome</keyword>
<dbReference type="Pfam" id="PF00665">
    <property type="entry name" value="rve"/>
    <property type="match status" value="1"/>
</dbReference>
<dbReference type="PANTHER" id="PTHR46889">
    <property type="entry name" value="TRANSPOSASE INSF FOR INSERTION SEQUENCE IS3B-RELATED"/>
    <property type="match status" value="1"/>
</dbReference>
<dbReference type="RefSeq" id="WP_105930031.1">
    <property type="nucleotide sequence ID" value="NZ_PVNO01000008.1"/>
</dbReference>
<reference evidence="3" key="1">
    <citation type="journal article" date="2020" name="Int. J. Syst. Evol. Microbiol.">
        <title>Alteromonas alba sp. nov., a marine bacterium isolated from the seawater of the West Pacific Ocean.</title>
        <authorList>
            <person name="Sun C."/>
            <person name="Wu Y.-H."/>
            <person name="Xamxidin M."/>
            <person name="Cheng H."/>
            <person name="Xu X.-W."/>
        </authorList>
    </citation>
    <scope>NUCLEOTIDE SEQUENCE [LARGE SCALE GENOMIC DNA]</scope>
    <source>
        <strain evidence="3">9a2</strain>
    </source>
</reference>
<evidence type="ECO:0000259" key="1">
    <source>
        <dbReference type="PROSITE" id="PS50994"/>
    </source>
</evidence>
<dbReference type="EMBL" id="PVNO01000008">
    <property type="protein sequence ID" value="PRO70159.1"/>
    <property type="molecule type" value="Genomic_DNA"/>
</dbReference>